<organism evidence="1 2">
    <name type="scientific">Franzmannia qiaohouensis</name>
    <dbReference type="NCBI Taxonomy" id="1329370"/>
    <lineage>
        <taxon>Bacteria</taxon>
        <taxon>Pseudomonadati</taxon>
        <taxon>Pseudomonadota</taxon>
        <taxon>Gammaproteobacteria</taxon>
        <taxon>Oceanospirillales</taxon>
        <taxon>Halomonadaceae</taxon>
        <taxon>Franzmannia</taxon>
    </lineage>
</organism>
<proteinExistence type="predicted"/>
<keyword evidence="2" id="KW-1185">Reference proteome</keyword>
<evidence type="ECO:0000313" key="2">
    <source>
        <dbReference type="Proteomes" id="UP001251374"/>
    </source>
</evidence>
<evidence type="ECO:0000313" key="1">
    <source>
        <dbReference type="EMBL" id="MDR5907338.1"/>
    </source>
</evidence>
<comment type="caution">
    <text evidence="1">The sequence shown here is derived from an EMBL/GenBank/DDBJ whole genome shotgun (WGS) entry which is preliminary data.</text>
</comment>
<sequence length="42" mass="4343">MEQAAAASKSLDEQAEEMAALVGGFTVSEPDLTPRLTYGVAS</sequence>
<protein>
    <submittedName>
        <fullName evidence="1">Uncharacterized protein</fullName>
    </submittedName>
</protein>
<dbReference type="RefSeq" id="WP_309724610.1">
    <property type="nucleotide sequence ID" value="NZ_JARWAM010000016.1"/>
</dbReference>
<dbReference type="Proteomes" id="UP001251374">
    <property type="component" value="Unassembled WGS sequence"/>
</dbReference>
<accession>A0ABU1HIN0</accession>
<name>A0ABU1HIN0_9GAMM</name>
<gene>
    <name evidence="1" type="ORF">QC821_18825</name>
</gene>
<dbReference type="EMBL" id="JARWAM010000016">
    <property type="protein sequence ID" value="MDR5907338.1"/>
    <property type="molecule type" value="Genomic_DNA"/>
</dbReference>
<reference evidence="1 2" key="1">
    <citation type="submission" date="2023-04" db="EMBL/GenBank/DDBJ databases">
        <title>A long-awaited taxogenomic arrangement of the family Halomonadaceae.</title>
        <authorList>
            <person name="De La Haba R."/>
            <person name="Chuvochina M."/>
            <person name="Wittouck S."/>
            <person name="Arahal D.R."/>
            <person name="Sanchez-Porro C."/>
            <person name="Hugenholtz P."/>
            <person name="Ventosa A."/>
        </authorList>
    </citation>
    <scope>NUCLEOTIDE SEQUENCE [LARGE SCALE GENOMIC DNA]</scope>
    <source>
        <strain evidence="1 2">DSM 26770</strain>
    </source>
</reference>